<feature type="transmembrane region" description="Helical" evidence="4">
    <location>
        <begin position="45"/>
        <end position="63"/>
    </location>
</feature>
<dbReference type="STRING" id="1563681.BFP71_10785"/>
<evidence type="ECO:0000256" key="2">
    <source>
        <dbReference type="ARBA" id="ARBA00022989"/>
    </source>
</evidence>
<dbReference type="InterPro" id="IPR011701">
    <property type="entry name" value="MFS"/>
</dbReference>
<keyword evidence="1 4" id="KW-0812">Transmembrane</keyword>
<dbReference type="CDD" id="cd06174">
    <property type="entry name" value="MFS"/>
    <property type="match status" value="1"/>
</dbReference>
<proteinExistence type="predicted"/>
<evidence type="ECO:0000313" key="7">
    <source>
        <dbReference type="Proteomes" id="UP000095552"/>
    </source>
</evidence>
<evidence type="ECO:0000259" key="5">
    <source>
        <dbReference type="PROSITE" id="PS50850"/>
    </source>
</evidence>
<keyword evidence="3 4" id="KW-0472">Membrane</keyword>
<dbReference type="RefSeq" id="WP_069835481.1">
    <property type="nucleotide sequence ID" value="NZ_MDGQ01000005.1"/>
</dbReference>
<evidence type="ECO:0000256" key="4">
    <source>
        <dbReference type="SAM" id="Phobius"/>
    </source>
</evidence>
<dbReference type="Pfam" id="PF07690">
    <property type="entry name" value="MFS_1"/>
    <property type="match status" value="1"/>
</dbReference>
<feature type="transmembrane region" description="Helical" evidence="4">
    <location>
        <begin position="143"/>
        <end position="160"/>
    </location>
</feature>
<feature type="transmembrane region" description="Helical" evidence="4">
    <location>
        <begin position="317"/>
        <end position="339"/>
    </location>
</feature>
<keyword evidence="7" id="KW-1185">Reference proteome</keyword>
<dbReference type="SUPFAM" id="SSF103473">
    <property type="entry name" value="MFS general substrate transporter"/>
    <property type="match status" value="1"/>
</dbReference>
<name>A0A1E5SXY4_9BACT</name>
<reference evidence="6 7" key="1">
    <citation type="submission" date="2016-08" db="EMBL/GenBank/DDBJ databases">
        <title>Draft genome of Fabibacter sp. strain SK-8.</title>
        <authorList>
            <person name="Wong S.-K."/>
            <person name="Hamasaki K."/>
            <person name="Yoshizawa S."/>
        </authorList>
    </citation>
    <scope>NUCLEOTIDE SEQUENCE [LARGE SCALE GENOMIC DNA]</scope>
    <source>
        <strain evidence="6 7">SK-8</strain>
    </source>
</reference>
<feature type="transmembrane region" description="Helical" evidence="4">
    <location>
        <begin position="180"/>
        <end position="199"/>
    </location>
</feature>
<dbReference type="InterPro" id="IPR036259">
    <property type="entry name" value="MFS_trans_sf"/>
</dbReference>
<dbReference type="AlphaFoldDB" id="A0A1E5SXY4"/>
<dbReference type="Proteomes" id="UP000095552">
    <property type="component" value="Unassembled WGS sequence"/>
</dbReference>
<dbReference type="OrthoDB" id="9781156at2"/>
<dbReference type="EMBL" id="MDGQ01000005">
    <property type="protein sequence ID" value="OEK03976.1"/>
    <property type="molecule type" value="Genomic_DNA"/>
</dbReference>
<gene>
    <name evidence="6" type="ORF">BFP71_10785</name>
</gene>
<organism evidence="6 7">
    <name type="scientific">Roseivirga misakiensis</name>
    <dbReference type="NCBI Taxonomy" id="1563681"/>
    <lineage>
        <taxon>Bacteria</taxon>
        <taxon>Pseudomonadati</taxon>
        <taxon>Bacteroidota</taxon>
        <taxon>Cytophagia</taxon>
        <taxon>Cytophagales</taxon>
        <taxon>Roseivirgaceae</taxon>
        <taxon>Roseivirga</taxon>
    </lineage>
</organism>
<dbReference type="GO" id="GO:0022857">
    <property type="term" value="F:transmembrane transporter activity"/>
    <property type="evidence" value="ECO:0007669"/>
    <property type="project" value="InterPro"/>
</dbReference>
<evidence type="ECO:0000313" key="6">
    <source>
        <dbReference type="EMBL" id="OEK03976.1"/>
    </source>
</evidence>
<accession>A0A1E5SXY4</accession>
<feature type="transmembrane region" description="Helical" evidence="4">
    <location>
        <begin position="293"/>
        <end position="311"/>
    </location>
</feature>
<dbReference type="InterPro" id="IPR020846">
    <property type="entry name" value="MFS_dom"/>
</dbReference>
<dbReference type="PROSITE" id="PS50850">
    <property type="entry name" value="MFS"/>
    <property type="match status" value="1"/>
</dbReference>
<sequence>MKAKKLVLLFTLMLVGESIFLLPFVVTRVFRPTFLKVFDITNLELGTAFSLYGTVAMISYFAGGPIADRYSPKKLLICSLIVTALAGIVMAFIPSLATLTLLYGFWGVSTILLFWAGYIKAIRQFGGEDAQGRSYGSVDGGRGLVAAAIASASVFLLAAFLPGPVEQATNAELSTALGNIIYVFSGVVLASAILVWFVFPNDAMDKSSAHKLTLNGLKEVLKRRSVWYQAIILLCGYVGYKCTDDFGLYASDAFGYNDIDAAHIATISFWTRPFAAVLAGVLGDRYGHSKMTILSFLILIFGSSIISLGLLKPGMEIMIAITIASTSLGIYGLRGLYYALFQESKIPLSITGSAIGFISVIGYTPDVFMGPLMGVILDNNPGALGHQYLFGVLIIFAFVGLVAAKLFQKSTA</sequence>
<keyword evidence="2 4" id="KW-1133">Transmembrane helix</keyword>
<protein>
    <recommendedName>
        <fullName evidence="5">Major facilitator superfamily (MFS) profile domain-containing protein</fullName>
    </recommendedName>
</protein>
<feature type="domain" description="Major facilitator superfamily (MFS) profile" evidence="5">
    <location>
        <begin position="4"/>
        <end position="412"/>
    </location>
</feature>
<feature type="transmembrane region" description="Helical" evidence="4">
    <location>
        <begin position="385"/>
        <end position="407"/>
    </location>
</feature>
<feature type="transmembrane region" description="Helical" evidence="4">
    <location>
        <begin position="75"/>
        <end position="97"/>
    </location>
</feature>
<feature type="transmembrane region" description="Helical" evidence="4">
    <location>
        <begin position="346"/>
        <end position="365"/>
    </location>
</feature>
<evidence type="ECO:0000256" key="3">
    <source>
        <dbReference type="ARBA" id="ARBA00023136"/>
    </source>
</evidence>
<feature type="transmembrane region" description="Helical" evidence="4">
    <location>
        <begin position="103"/>
        <end position="122"/>
    </location>
</feature>
<dbReference type="Gene3D" id="1.20.1250.20">
    <property type="entry name" value="MFS general substrate transporter like domains"/>
    <property type="match status" value="2"/>
</dbReference>
<evidence type="ECO:0000256" key="1">
    <source>
        <dbReference type="ARBA" id="ARBA00022692"/>
    </source>
</evidence>
<comment type="caution">
    <text evidence="6">The sequence shown here is derived from an EMBL/GenBank/DDBJ whole genome shotgun (WGS) entry which is preliminary data.</text>
</comment>